<dbReference type="GO" id="GO:0043041">
    <property type="term" value="P:amino acid activation for nonribosomal peptide biosynthetic process"/>
    <property type="evidence" value="ECO:0007669"/>
    <property type="project" value="TreeGrafter"/>
</dbReference>
<dbReference type="KEGG" id="gom:D7316_01436"/>
<dbReference type="GO" id="GO:0044550">
    <property type="term" value="P:secondary metabolite biosynthetic process"/>
    <property type="evidence" value="ECO:0007669"/>
    <property type="project" value="TreeGrafter"/>
</dbReference>
<protein>
    <submittedName>
        <fullName evidence="2">Acyltransferase papA3</fullName>
        <ecNumber evidence="2">2.3.1.-</ecNumber>
    </submittedName>
</protein>
<dbReference type="AlphaFoldDB" id="A0A3G8JJP8"/>
<dbReference type="Proteomes" id="UP000271469">
    <property type="component" value="Chromosome"/>
</dbReference>
<dbReference type="RefSeq" id="WP_124707647.1">
    <property type="nucleotide sequence ID" value="NZ_CP033972.1"/>
</dbReference>
<organism evidence="2 3">
    <name type="scientific">Gordonia insulae</name>
    <dbReference type="NCBI Taxonomy" id="2420509"/>
    <lineage>
        <taxon>Bacteria</taxon>
        <taxon>Bacillati</taxon>
        <taxon>Actinomycetota</taxon>
        <taxon>Actinomycetes</taxon>
        <taxon>Mycobacteriales</taxon>
        <taxon>Gordoniaceae</taxon>
        <taxon>Gordonia</taxon>
    </lineage>
</organism>
<dbReference type="EMBL" id="CP033972">
    <property type="protein sequence ID" value="AZG44845.1"/>
    <property type="molecule type" value="Genomic_DNA"/>
</dbReference>
<dbReference type="GO" id="GO:0005737">
    <property type="term" value="C:cytoplasm"/>
    <property type="evidence" value="ECO:0007669"/>
    <property type="project" value="TreeGrafter"/>
</dbReference>
<dbReference type="Pfam" id="PF00668">
    <property type="entry name" value="Condensation"/>
    <property type="match status" value="1"/>
</dbReference>
<dbReference type="GO" id="GO:0008610">
    <property type="term" value="P:lipid biosynthetic process"/>
    <property type="evidence" value="ECO:0007669"/>
    <property type="project" value="UniProtKB-ARBA"/>
</dbReference>
<dbReference type="EC" id="2.3.1.-" evidence="2"/>
<evidence type="ECO:0000313" key="3">
    <source>
        <dbReference type="Proteomes" id="UP000271469"/>
    </source>
</evidence>
<accession>A0A3G8JJP8</accession>
<dbReference type="OrthoDB" id="9789603at2"/>
<proteinExistence type="predicted"/>
<dbReference type="GO" id="GO:0016746">
    <property type="term" value="F:acyltransferase activity"/>
    <property type="evidence" value="ECO:0007669"/>
    <property type="project" value="UniProtKB-KW"/>
</dbReference>
<dbReference type="PANTHER" id="PTHR45527:SF1">
    <property type="entry name" value="FATTY ACID SYNTHASE"/>
    <property type="match status" value="1"/>
</dbReference>
<dbReference type="InterPro" id="IPR001242">
    <property type="entry name" value="Condensation_dom"/>
</dbReference>
<keyword evidence="2" id="KW-0012">Acyltransferase</keyword>
<dbReference type="GO" id="GO:0031177">
    <property type="term" value="F:phosphopantetheine binding"/>
    <property type="evidence" value="ECO:0007669"/>
    <property type="project" value="TreeGrafter"/>
</dbReference>
<evidence type="ECO:0000313" key="2">
    <source>
        <dbReference type="EMBL" id="AZG44845.1"/>
    </source>
</evidence>
<name>A0A3G8JJP8_9ACTN</name>
<sequence>MKFIQIREEPIDPGGLVEWMPYVPGGLGTWIHDSRLTSHNHEQHLRSAFEYRLRTRREGGRESWLGVSIEFDEPLSIPAVRATLMRWIDRHEVLRSHVVIKGDGLQRLSTAPGTVKLKMGRIGWYTESGPLVEQIAGAFDRATAPLHWPAYMFATVGREDSFTLLFAADHSLVDGYSLIMAQHELVTLYRAARDHTEPELPEVGSYVDFSAEERRQADQTGADHPAAAIWSTFLRAGRGGMPGFHLRRSDPEPSAARLPGPVVEPGDDSPVPQDAITGVVLDDDAANRFTAVCSAAGGTMTAGVLAAFALVYHRHTGDPEFRCVLPRHTRDDKRWLTALGWFVAVAPFCIDVSDSPTFDQAVVRATAELKRCRQGASLPFLRVAELIGQRGEPRFVISFIDTRYAPGAAAADAGRAKVLRSHSYAPHEVYIWINRTPSGIRVSARFPPEPVAVAAGPEAGVNNPTPPDHPDVPVAEIGDGETTDIGPVHAYLRDFAQLLREIGDTSTFGTQG</sequence>
<gene>
    <name evidence="2" type="primary">papA3_2</name>
    <name evidence="2" type="ORF">D7316_01436</name>
</gene>
<dbReference type="SUPFAM" id="SSF52777">
    <property type="entry name" value="CoA-dependent acyltransferases"/>
    <property type="match status" value="2"/>
</dbReference>
<feature type="domain" description="Condensation" evidence="1">
    <location>
        <begin position="67"/>
        <end position="387"/>
    </location>
</feature>
<evidence type="ECO:0000259" key="1">
    <source>
        <dbReference type="Pfam" id="PF00668"/>
    </source>
</evidence>
<dbReference type="InterPro" id="IPR023213">
    <property type="entry name" value="CAT-like_dom_sf"/>
</dbReference>
<dbReference type="Gene3D" id="3.30.559.30">
    <property type="entry name" value="Nonribosomal peptide synthetase, condensation domain"/>
    <property type="match status" value="1"/>
</dbReference>
<dbReference type="Gene3D" id="3.30.559.10">
    <property type="entry name" value="Chloramphenicol acetyltransferase-like domain"/>
    <property type="match status" value="1"/>
</dbReference>
<reference evidence="2 3" key="1">
    <citation type="submission" date="2018-11" db="EMBL/GenBank/DDBJ databases">
        <title>Gordonia insulae sp. nov., isolated from an island soil.</title>
        <authorList>
            <person name="Kim Y.S."/>
            <person name="Kim S.B."/>
        </authorList>
    </citation>
    <scope>NUCLEOTIDE SEQUENCE [LARGE SCALE GENOMIC DNA]</scope>
    <source>
        <strain evidence="2 3">MMS17-SY073</strain>
    </source>
</reference>
<dbReference type="PANTHER" id="PTHR45527">
    <property type="entry name" value="NONRIBOSOMAL PEPTIDE SYNTHETASE"/>
    <property type="match status" value="1"/>
</dbReference>
<keyword evidence="2" id="KW-0808">Transferase</keyword>
<keyword evidence="3" id="KW-1185">Reference proteome</keyword>